<organism evidence="1 2">
    <name type="scientific">Favolaschia claudopus</name>
    <dbReference type="NCBI Taxonomy" id="2862362"/>
    <lineage>
        <taxon>Eukaryota</taxon>
        <taxon>Fungi</taxon>
        <taxon>Dikarya</taxon>
        <taxon>Basidiomycota</taxon>
        <taxon>Agaricomycotina</taxon>
        <taxon>Agaricomycetes</taxon>
        <taxon>Agaricomycetidae</taxon>
        <taxon>Agaricales</taxon>
        <taxon>Marasmiineae</taxon>
        <taxon>Mycenaceae</taxon>
        <taxon>Favolaschia</taxon>
    </lineage>
</organism>
<keyword evidence="2" id="KW-1185">Reference proteome</keyword>
<dbReference type="InterPro" id="IPR032675">
    <property type="entry name" value="LRR_dom_sf"/>
</dbReference>
<dbReference type="Gene3D" id="3.80.10.10">
    <property type="entry name" value="Ribonuclease Inhibitor"/>
    <property type="match status" value="1"/>
</dbReference>
<dbReference type="AlphaFoldDB" id="A0AAV9ZQC9"/>
<sequence>MHRCLDIAELVRLIFEELDPFPCHCAEYDSFLHIDTLLHLAKTCRQFSEPALDMLWRSHDGLVNVLKCLPAESWCVSDGYFRIISPVVKLDWQRPLANSTRIKNLCDPDPKILLHTSAVEAIVSLPAGILLPQVQHIIIESSAAIFPYISGLVGPRIHSIKLTLDLPSLPFSALHPIVPENRSLNYLSLARPGLHNDSAKDLVSAFILEMDNVRELDAQCLNELGYQHIATFPHLERLRLWDILELPFPCPPYHDSPFAALSSVTVHTSDVAFATNFIEVLYSSMLSEVCIISTENATTTNLAPLFSAIHTACHASQLNHLMISMEEDNTLVAATPNIYTLSMDFLRPLTVYGSMRSLKLLFPILSGFDDELMEELAPSWPQLEELFIGGHCRSIELQTSRRTVNSLISLAHFCPRLDTLSLVIDASRVPLGEYIGITHEQLRTWYPYDSPVGSPIRTAEYLACLFPCLSISTRVDKWKEVGDLLLEVQMGERDRSPSPLLTFDDLKCF</sequence>
<dbReference type="EMBL" id="JAWWNJ010000121">
    <property type="protein sequence ID" value="KAK6988694.1"/>
    <property type="molecule type" value="Genomic_DNA"/>
</dbReference>
<evidence type="ECO:0008006" key="3">
    <source>
        <dbReference type="Google" id="ProtNLM"/>
    </source>
</evidence>
<evidence type="ECO:0000313" key="2">
    <source>
        <dbReference type="Proteomes" id="UP001362999"/>
    </source>
</evidence>
<name>A0AAV9ZQC9_9AGAR</name>
<evidence type="ECO:0000313" key="1">
    <source>
        <dbReference type="EMBL" id="KAK6988694.1"/>
    </source>
</evidence>
<proteinExistence type="predicted"/>
<dbReference type="SUPFAM" id="SSF52047">
    <property type="entry name" value="RNI-like"/>
    <property type="match status" value="1"/>
</dbReference>
<accession>A0AAV9ZQC9</accession>
<reference evidence="1 2" key="1">
    <citation type="journal article" date="2024" name="J Genomics">
        <title>Draft genome sequencing and assembly of Favolaschia claudopus CIRM-BRFM 2984 isolated from oak limbs.</title>
        <authorList>
            <person name="Navarro D."/>
            <person name="Drula E."/>
            <person name="Chaduli D."/>
            <person name="Cazenave R."/>
            <person name="Ahrendt S."/>
            <person name="Wang J."/>
            <person name="Lipzen A."/>
            <person name="Daum C."/>
            <person name="Barry K."/>
            <person name="Grigoriev I.V."/>
            <person name="Favel A."/>
            <person name="Rosso M.N."/>
            <person name="Martin F."/>
        </authorList>
    </citation>
    <scope>NUCLEOTIDE SEQUENCE [LARGE SCALE GENOMIC DNA]</scope>
    <source>
        <strain evidence="1 2">CIRM-BRFM 2984</strain>
    </source>
</reference>
<gene>
    <name evidence="1" type="ORF">R3P38DRAFT_2660601</name>
</gene>
<comment type="caution">
    <text evidence="1">The sequence shown here is derived from an EMBL/GenBank/DDBJ whole genome shotgun (WGS) entry which is preliminary data.</text>
</comment>
<dbReference type="Proteomes" id="UP001362999">
    <property type="component" value="Unassembled WGS sequence"/>
</dbReference>
<protein>
    <recommendedName>
        <fullName evidence="3">F-box domain-containing protein</fullName>
    </recommendedName>
</protein>